<organism evidence="7">
    <name type="scientific">Tetranychus evansi</name>
    <name type="common">red spider mite</name>
    <dbReference type="NCBI Taxonomy" id="178897"/>
    <lineage>
        <taxon>Eukaryota</taxon>
        <taxon>Metazoa</taxon>
        <taxon>Ecdysozoa</taxon>
        <taxon>Arthropoda</taxon>
        <taxon>Chelicerata</taxon>
        <taxon>Arachnida</taxon>
        <taxon>Acari</taxon>
        <taxon>Acariformes</taxon>
        <taxon>Trombidiformes</taxon>
        <taxon>Prostigmata</taxon>
        <taxon>Eleutherengona</taxon>
        <taxon>Raphignathae</taxon>
        <taxon>Tetranychoidea</taxon>
        <taxon>Tetranychidae</taxon>
        <taxon>Tetranychus</taxon>
    </lineage>
</organism>
<dbReference type="InterPro" id="IPR011032">
    <property type="entry name" value="GroES-like_sf"/>
</dbReference>
<keyword evidence="3 6" id="KW-0143">Chaperone</keyword>
<evidence type="ECO:0000256" key="2">
    <source>
        <dbReference type="ARBA" id="ARBA00018842"/>
    </source>
</evidence>
<accession>A0A3G5AR15</accession>
<reference evidence="7" key="1">
    <citation type="submission" date="2018-09" db="EMBL/GenBank/DDBJ databases">
        <title>Identification of saliva proteins of spider mite Tetranychus evansi by transcriptome and LC-MS/MS approach.</title>
        <authorList>
            <person name="Huang H.-J."/>
            <person name="Cui J.-R."/>
            <person name="Hong X.-Y."/>
        </authorList>
    </citation>
    <scope>NUCLEOTIDE SEQUENCE</scope>
</reference>
<dbReference type="PRINTS" id="PR00297">
    <property type="entry name" value="CHAPERONIN10"/>
</dbReference>
<dbReference type="InterPro" id="IPR020818">
    <property type="entry name" value="Chaperonin_GroES"/>
</dbReference>
<dbReference type="Pfam" id="PF00166">
    <property type="entry name" value="Cpn10"/>
    <property type="match status" value="1"/>
</dbReference>
<dbReference type="SMART" id="SM00883">
    <property type="entry name" value="Cpn10"/>
    <property type="match status" value="1"/>
</dbReference>
<dbReference type="AlphaFoldDB" id="A0A3G5AR15"/>
<dbReference type="GO" id="GO:0051082">
    <property type="term" value="F:unfolded protein binding"/>
    <property type="evidence" value="ECO:0007669"/>
    <property type="project" value="TreeGrafter"/>
</dbReference>
<evidence type="ECO:0000256" key="5">
    <source>
        <dbReference type="ARBA" id="ARBA00031971"/>
    </source>
</evidence>
<comment type="similarity">
    <text evidence="1 6">Belongs to the GroES chaperonin family.</text>
</comment>
<dbReference type="GO" id="GO:0005759">
    <property type="term" value="C:mitochondrial matrix"/>
    <property type="evidence" value="ECO:0007669"/>
    <property type="project" value="TreeGrafter"/>
</dbReference>
<dbReference type="Gene3D" id="2.30.33.40">
    <property type="entry name" value="GroES chaperonin"/>
    <property type="match status" value="1"/>
</dbReference>
<evidence type="ECO:0000256" key="6">
    <source>
        <dbReference type="RuleBase" id="RU003479"/>
    </source>
</evidence>
<dbReference type="GO" id="GO:0044183">
    <property type="term" value="F:protein folding chaperone"/>
    <property type="evidence" value="ECO:0007669"/>
    <property type="project" value="InterPro"/>
</dbReference>
<name>A0A3G5AR15_9ACAR</name>
<dbReference type="GO" id="GO:0046872">
    <property type="term" value="F:metal ion binding"/>
    <property type="evidence" value="ECO:0007669"/>
    <property type="project" value="TreeGrafter"/>
</dbReference>
<dbReference type="FunFam" id="2.30.33.40:FF:000002">
    <property type="entry name" value="10 kDa chaperonin, mitochondrial"/>
    <property type="match status" value="1"/>
</dbReference>
<dbReference type="GO" id="GO:0051087">
    <property type="term" value="F:protein-folding chaperone binding"/>
    <property type="evidence" value="ECO:0007669"/>
    <property type="project" value="TreeGrafter"/>
</dbReference>
<dbReference type="PROSITE" id="PS00681">
    <property type="entry name" value="CHAPERONINS_CPN10"/>
    <property type="match status" value="1"/>
</dbReference>
<dbReference type="PANTHER" id="PTHR10772">
    <property type="entry name" value="10 KDA HEAT SHOCK PROTEIN"/>
    <property type="match status" value="1"/>
</dbReference>
<evidence type="ECO:0000256" key="3">
    <source>
        <dbReference type="ARBA" id="ARBA00023186"/>
    </source>
</evidence>
<keyword evidence="7" id="KW-0346">Stress response</keyword>
<dbReference type="CDD" id="cd00320">
    <property type="entry name" value="cpn10"/>
    <property type="match status" value="1"/>
</dbReference>
<protein>
    <recommendedName>
        <fullName evidence="2">10 kDa heat shock protein, mitochondrial</fullName>
    </recommendedName>
    <alternativeName>
        <fullName evidence="4">10 kDa chaperonin</fullName>
    </alternativeName>
    <alternativeName>
        <fullName evidence="5">Chaperonin 10</fullName>
    </alternativeName>
</protein>
<dbReference type="EMBL" id="MH979782">
    <property type="protein sequence ID" value="AYV89237.1"/>
    <property type="molecule type" value="mRNA"/>
</dbReference>
<evidence type="ECO:0000256" key="4">
    <source>
        <dbReference type="ARBA" id="ARBA00029976"/>
    </source>
</evidence>
<dbReference type="InterPro" id="IPR018369">
    <property type="entry name" value="Chaprnonin_Cpn10_CS"/>
</dbReference>
<evidence type="ECO:0000313" key="7">
    <source>
        <dbReference type="EMBL" id="AYV89237.1"/>
    </source>
</evidence>
<proteinExistence type="evidence at transcript level"/>
<dbReference type="HAMAP" id="MF_00580">
    <property type="entry name" value="CH10"/>
    <property type="match status" value="1"/>
</dbReference>
<sequence length="101" mass="11058">MAQLGKRLLPLFDRVLIERFVPEVKTKGGIMIPEAAAGKVNSGTVVAVGPGGRTEDGKTLAPAVKEGDKVLLPEYGGHKIEFNSKEYYLFRENEILGKWSE</sequence>
<evidence type="ECO:0000256" key="1">
    <source>
        <dbReference type="ARBA" id="ARBA00006975"/>
    </source>
</evidence>
<dbReference type="InterPro" id="IPR037124">
    <property type="entry name" value="Chaperonin_GroES_sf"/>
</dbReference>
<dbReference type="GO" id="GO:0005524">
    <property type="term" value="F:ATP binding"/>
    <property type="evidence" value="ECO:0007669"/>
    <property type="project" value="InterPro"/>
</dbReference>
<dbReference type="SUPFAM" id="SSF50129">
    <property type="entry name" value="GroES-like"/>
    <property type="match status" value="1"/>
</dbReference>
<dbReference type="PANTHER" id="PTHR10772:SF0">
    <property type="entry name" value="10 KDA HEAT SHOCK PROTEIN, MITOCHONDRIAL"/>
    <property type="match status" value="1"/>
</dbReference>